<evidence type="ECO:0000313" key="3">
    <source>
        <dbReference type="Proteomes" id="UP000789524"/>
    </source>
</evidence>
<sequence>MNILHARTHVTQLNKASRLVPGSSGARTHAQHPVHTTGRRGAGAHLRAGYAWERTHMARSGFTSEPLDDTFFTTPI</sequence>
<keyword evidence="3" id="KW-1185">Reference proteome</keyword>
<gene>
    <name evidence="2" type="ORF">DCHRY22_LOCUS4549</name>
</gene>
<organism evidence="2 3">
    <name type="scientific">Danaus chrysippus</name>
    <name type="common">African queen</name>
    <dbReference type="NCBI Taxonomy" id="151541"/>
    <lineage>
        <taxon>Eukaryota</taxon>
        <taxon>Metazoa</taxon>
        <taxon>Ecdysozoa</taxon>
        <taxon>Arthropoda</taxon>
        <taxon>Hexapoda</taxon>
        <taxon>Insecta</taxon>
        <taxon>Pterygota</taxon>
        <taxon>Neoptera</taxon>
        <taxon>Endopterygota</taxon>
        <taxon>Lepidoptera</taxon>
        <taxon>Glossata</taxon>
        <taxon>Ditrysia</taxon>
        <taxon>Papilionoidea</taxon>
        <taxon>Nymphalidae</taxon>
        <taxon>Danainae</taxon>
        <taxon>Danaini</taxon>
        <taxon>Danaina</taxon>
        <taxon>Danaus</taxon>
        <taxon>Anosia</taxon>
    </lineage>
</organism>
<comment type="caution">
    <text evidence="2">The sequence shown here is derived from an EMBL/GenBank/DDBJ whole genome shotgun (WGS) entry which is preliminary data.</text>
</comment>
<evidence type="ECO:0000313" key="2">
    <source>
        <dbReference type="EMBL" id="CAG9563408.1"/>
    </source>
</evidence>
<dbReference type="AlphaFoldDB" id="A0A8J2VYE4"/>
<reference evidence="2" key="1">
    <citation type="submission" date="2021-09" db="EMBL/GenBank/DDBJ databases">
        <authorList>
            <person name="Martin H S."/>
        </authorList>
    </citation>
    <scope>NUCLEOTIDE SEQUENCE</scope>
</reference>
<dbReference type="Proteomes" id="UP000789524">
    <property type="component" value="Unassembled WGS sequence"/>
</dbReference>
<accession>A0A8J2VYE4</accession>
<evidence type="ECO:0000256" key="1">
    <source>
        <dbReference type="SAM" id="MobiDB-lite"/>
    </source>
</evidence>
<dbReference type="EMBL" id="CAKASE010000049">
    <property type="protein sequence ID" value="CAG9563408.1"/>
    <property type="molecule type" value="Genomic_DNA"/>
</dbReference>
<feature type="region of interest" description="Disordered" evidence="1">
    <location>
        <begin position="14"/>
        <end position="42"/>
    </location>
</feature>
<proteinExistence type="predicted"/>
<protein>
    <submittedName>
        <fullName evidence="2">(African queen) hypothetical protein</fullName>
    </submittedName>
</protein>
<name>A0A8J2VYE4_9NEOP</name>